<dbReference type="SUPFAM" id="SSF74650">
    <property type="entry name" value="Galactose mutarotase-like"/>
    <property type="match status" value="1"/>
</dbReference>
<keyword evidence="8" id="KW-0326">Glycosidase</keyword>
<dbReference type="Gene3D" id="3.20.20.80">
    <property type="entry name" value="Glycosidases"/>
    <property type="match status" value="1"/>
</dbReference>
<comment type="caution">
    <text evidence="12">The sequence shown here is derived from an EMBL/GenBank/DDBJ whole genome shotgun (WGS) entry which is preliminary data.</text>
</comment>
<dbReference type="InterPro" id="IPR008979">
    <property type="entry name" value="Galactose-bd-like_sf"/>
</dbReference>
<dbReference type="PRINTS" id="PR00132">
    <property type="entry name" value="GLHYDRLASE2"/>
</dbReference>
<dbReference type="InterPro" id="IPR006101">
    <property type="entry name" value="Glyco_hydro_2"/>
</dbReference>
<evidence type="ECO:0000256" key="7">
    <source>
        <dbReference type="ARBA" id="ARBA00022837"/>
    </source>
</evidence>
<evidence type="ECO:0000256" key="9">
    <source>
        <dbReference type="ARBA" id="ARBA00032230"/>
    </source>
</evidence>
<dbReference type="SUPFAM" id="SSF49303">
    <property type="entry name" value="beta-Galactosidase/glucuronidase domain"/>
    <property type="match status" value="2"/>
</dbReference>
<dbReference type="PANTHER" id="PTHR46323">
    <property type="entry name" value="BETA-GALACTOSIDASE"/>
    <property type="match status" value="1"/>
</dbReference>
<dbReference type="RefSeq" id="WP_251740470.1">
    <property type="nucleotide sequence ID" value="NZ_JBHUOJ010000015.1"/>
</dbReference>
<dbReference type="Pfam" id="PF02929">
    <property type="entry name" value="Bgal_small_N"/>
    <property type="match status" value="1"/>
</dbReference>
<comment type="similarity">
    <text evidence="3">Belongs to the glycosyl hydrolase 2 family.</text>
</comment>
<reference evidence="13" key="1">
    <citation type="journal article" date="2019" name="Int. J. Syst. Evol. Microbiol.">
        <title>The Global Catalogue of Microorganisms (GCM) 10K type strain sequencing project: providing services to taxonomists for standard genome sequencing and annotation.</title>
        <authorList>
            <consortium name="The Broad Institute Genomics Platform"/>
            <consortium name="The Broad Institute Genome Sequencing Center for Infectious Disease"/>
            <person name="Wu L."/>
            <person name="Ma J."/>
        </authorList>
    </citation>
    <scope>NUCLEOTIDE SEQUENCE [LARGE SCALE GENOMIC DNA]</scope>
    <source>
        <strain evidence="13">KCTC 52925</strain>
    </source>
</reference>
<dbReference type="InterPro" id="IPR050347">
    <property type="entry name" value="Bact_Beta-galactosidase"/>
</dbReference>
<evidence type="ECO:0000313" key="13">
    <source>
        <dbReference type="Proteomes" id="UP001597438"/>
    </source>
</evidence>
<comment type="cofactor">
    <cofactor evidence="2">
        <name>Ca(2+)</name>
        <dbReference type="ChEBI" id="CHEBI:29108"/>
    </cofactor>
</comment>
<keyword evidence="7" id="KW-0106">Calcium</keyword>
<evidence type="ECO:0000256" key="5">
    <source>
        <dbReference type="ARBA" id="ARBA00012756"/>
    </source>
</evidence>
<dbReference type="SMART" id="SM01038">
    <property type="entry name" value="Bgal_small_N"/>
    <property type="match status" value="1"/>
</dbReference>
<feature type="chain" id="PRO_5047306107" description="beta-galactosidase" evidence="10">
    <location>
        <begin position="20"/>
        <end position="1064"/>
    </location>
</feature>
<dbReference type="Proteomes" id="UP001597438">
    <property type="component" value="Unassembled WGS sequence"/>
</dbReference>
<evidence type="ECO:0000256" key="1">
    <source>
        <dbReference type="ARBA" id="ARBA00001412"/>
    </source>
</evidence>
<dbReference type="Pfam" id="PF02837">
    <property type="entry name" value="Glyco_hydro_2_N"/>
    <property type="match status" value="1"/>
</dbReference>
<evidence type="ECO:0000256" key="4">
    <source>
        <dbReference type="ARBA" id="ARBA00011245"/>
    </source>
</evidence>
<organism evidence="12 13">
    <name type="scientific">Christiangramia antarctica</name>
    <dbReference type="NCBI Taxonomy" id="2058158"/>
    <lineage>
        <taxon>Bacteria</taxon>
        <taxon>Pseudomonadati</taxon>
        <taxon>Bacteroidota</taxon>
        <taxon>Flavobacteriia</taxon>
        <taxon>Flavobacteriales</taxon>
        <taxon>Flavobacteriaceae</taxon>
        <taxon>Christiangramia</taxon>
    </lineage>
</organism>
<evidence type="ECO:0000256" key="10">
    <source>
        <dbReference type="SAM" id="SignalP"/>
    </source>
</evidence>
<dbReference type="InterPro" id="IPR017853">
    <property type="entry name" value="GH"/>
</dbReference>
<dbReference type="InterPro" id="IPR006104">
    <property type="entry name" value="Glyco_hydro_2_N"/>
</dbReference>
<sequence length="1064" mass="122627">MQQFKFLYLICLVCTGVFAQTQPNEWENPGVVDRNKESARAQFILFENLANAKSYDKEKSSYYNSLNGTWKFDIVKNPSNRPENFYEPGLDDKDWADIKVPSNWELEGFDIPIYTNVKYPFPKNPPFIGNTAISSAPDQAPAKNINIPKNAENSTGEIYNPVGSYRTNFTIPEDWDEKEIILHFGSISGYARVFLNGKEVGMTKASKTPAEFNVTSFLENGENLLAVQVFRWHDGSYLEDQDFWRLSGIERDVYLQAMPKTTIWDYWVTSDLDEQYENGIFNVNVDLRKFKGSKIKNPAVKIELFDAEGKEVFSEEKKKLKADENVQFNTSIENVEKWSGEFPNLYTYVLTLSDEKGNSIGVISGKTGFRKVQIKNAQLMVNGEPITVKGVNLHEHHGTKGHVPDREMMVKDIELMKKNNINAIRMSHYPHGIELYRLADKYGMYVVDEANIETHGMGAELQGKFDKSVHPAYLPEWRSAHMDRIKRMVERTKNHPSIIIWSLGNESGNGPVFFDAYDWIKERDTTRMVQFEQAGEKRNTDIVASMYPRIEYMKSYAASNDKKRPFIMCEYSHAMGNSNGNFQEYWDIIDSSPHMQGGFIWDWVDQGLEAYTEDGEMFWAYGGDLGGENLQNDQNFNANGLVDAARKPHPALKEVKKVHQNVYFKLEGEHTLEIENRFNFTNLDDYYFKWELLADGEKNFGERFELSLAPGEKKTVDLQLPKLEDHEYFLNVYAYTKNESPLVPKGHEVAREQFKIGEGSYFKAKEEVEGKLQIKKENETISFSTQGVEGVFNLKKGTLQEYHFKGEVQNMIAQYPEPYFWRAPTDNDFGNHMPKKAAFWKEATYLKQVQDVVVGKQTSEGLPITVQYKLSDSTEVPYKVQYLIQPNGKIKVSASIDMTQNNLPELPRFGMRMLLPGEFNELEYYGRGPWENYSDRNTASFVGKYQDKVENQYTWTYIRPQEAGYHTDVRWVSLQNHNGDKLKVEGVQPIGFSALNIPTEQLDPGMEKAQRHPTDLEPQDKVFLHIDLKQRGVGGDNSWGRLPHDQYRLLDDTYSYSYILSLEK</sequence>
<comment type="catalytic activity">
    <reaction evidence="1">
        <text>Hydrolysis of terminal non-reducing beta-D-galactose residues in beta-D-galactosides.</text>
        <dbReference type="EC" id="3.2.1.23"/>
    </reaction>
</comment>
<dbReference type="SUPFAM" id="SSF51445">
    <property type="entry name" value="(Trans)glycosidases"/>
    <property type="match status" value="1"/>
</dbReference>
<keyword evidence="10" id="KW-0732">Signal</keyword>
<dbReference type="Gene3D" id="2.60.40.10">
    <property type="entry name" value="Immunoglobulins"/>
    <property type="match status" value="2"/>
</dbReference>
<name>A0ABW5X4K7_9FLAO</name>
<dbReference type="InterPro" id="IPR006102">
    <property type="entry name" value="Ig-like_GH2"/>
</dbReference>
<dbReference type="EMBL" id="JBHUOJ010000015">
    <property type="protein sequence ID" value="MFD2833123.1"/>
    <property type="molecule type" value="Genomic_DNA"/>
</dbReference>
<keyword evidence="6 12" id="KW-0378">Hydrolase</keyword>
<protein>
    <recommendedName>
        <fullName evidence="5">beta-galactosidase</fullName>
        <ecNumber evidence="5">3.2.1.23</ecNumber>
    </recommendedName>
    <alternativeName>
        <fullName evidence="9">Lactase</fullName>
    </alternativeName>
</protein>
<dbReference type="InterPro" id="IPR011013">
    <property type="entry name" value="Gal_mutarotase_sf_dom"/>
</dbReference>
<dbReference type="Pfam" id="PF16353">
    <property type="entry name" value="LacZ_4"/>
    <property type="match status" value="1"/>
</dbReference>
<keyword evidence="13" id="KW-1185">Reference proteome</keyword>
<evidence type="ECO:0000256" key="8">
    <source>
        <dbReference type="ARBA" id="ARBA00023295"/>
    </source>
</evidence>
<evidence type="ECO:0000256" key="3">
    <source>
        <dbReference type="ARBA" id="ARBA00007401"/>
    </source>
</evidence>
<dbReference type="EC" id="3.2.1.23" evidence="5"/>
<dbReference type="Pfam" id="PF00703">
    <property type="entry name" value="Glyco_hydro_2"/>
    <property type="match status" value="1"/>
</dbReference>
<evidence type="ECO:0000313" key="12">
    <source>
        <dbReference type="EMBL" id="MFD2833123.1"/>
    </source>
</evidence>
<gene>
    <name evidence="12" type="ORF">ACFSYS_07455</name>
</gene>
<dbReference type="InterPro" id="IPR013783">
    <property type="entry name" value="Ig-like_fold"/>
</dbReference>
<dbReference type="InterPro" id="IPR032312">
    <property type="entry name" value="LacZ_4"/>
</dbReference>
<proteinExistence type="inferred from homology"/>
<evidence type="ECO:0000256" key="6">
    <source>
        <dbReference type="ARBA" id="ARBA00022801"/>
    </source>
</evidence>
<dbReference type="SUPFAM" id="SSF49785">
    <property type="entry name" value="Galactose-binding domain-like"/>
    <property type="match status" value="1"/>
</dbReference>
<dbReference type="Pfam" id="PF02836">
    <property type="entry name" value="Glyco_hydro_2_C"/>
    <property type="match status" value="1"/>
</dbReference>
<dbReference type="Gene3D" id="2.60.120.260">
    <property type="entry name" value="Galactose-binding domain-like"/>
    <property type="match status" value="1"/>
</dbReference>
<dbReference type="InterPro" id="IPR006103">
    <property type="entry name" value="Glyco_hydro_2_cat"/>
</dbReference>
<dbReference type="GO" id="GO:0016787">
    <property type="term" value="F:hydrolase activity"/>
    <property type="evidence" value="ECO:0007669"/>
    <property type="project" value="UniProtKB-KW"/>
</dbReference>
<dbReference type="PANTHER" id="PTHR46323:SF2">
    <property type="entry name" value="BETA-GALACTOSIDASE"/>
    <property type="match status" value="1"/>
</dbReference>
<evidence type="ECO:0000259" key="11">
    <source>
        <dbReference type="SMART" id="SM01038"/>
    </source>
</evidence>
<accession>A0ABW5X4K7</accession>
<evidence type="ECO:0000256" key="2">
    <source>
        <dbReference type="ARBA" id="ARBA00001913"/>
    </source>
</evidence>
<dbReference type="InterPro" id="IPR014718">
    <property type="entry name" value="GH-type_carb-bd"/>
</dbReference>
<dbReference type="InterPro" id="IPR004199">
    <property type="entry name" value="B-gal_small/dom_5"/>
</dbReference>
<feature type="domain" description="Beta galactosidase small chain/" evidence="11">
    <location>
        <begin position="782"/>
        <end position="1061"/>
    </location>
</feature>
<dbReference type="Gene3D" id="2.70.98.10">
    <property type="match status" value="1"/>
</dbReference>
<feature type="signal peptide" evidence="10">
    <location>
        <begin position="1"/>
        <end position="19"/>
    </location>
</feature>
<comment type="subunit">
    <text evidence="4">Monomer.</text>
</comment>
<dbReference type="InterPro" id="IPR036156">
    <property type="entry name" value="Beta-gal/glucu_dom_sf"/>
</dbReference>